<dbReference type="PANTHER" id="PTHR43163">
    <property type="entry name" value="DIPEPTIDE TRANSPORT SYSTEM PERMEASE PROTEIN DPPB-RELATED"/>
    <property type="match status" value="1"/>
</dbReference>
<dbReference type="SUPFAM" id="SSF161098">
    <property type="entry name" value="MetI-like"/>
    <property type="match status" value="1"/>
</dbReference>
<keyword evidence="10" id="KW-1185">Reference proteome</keyword>
<comment type="subcellular location">
    <subcellularLocation>
        <location evidence="1 7">Cell membrane</location>
        <topology evidence="1 7">Multi-pass membrane protein</topology>
    </subcellularLocation>
</comment>
<feature type="transmembrane region" description="Helical" evidence="7">
    <location>
        <begin position="177"/>
        <end position="196"/>
    </location>
</feature>
<dbReference type="Pfam" id="PF00528">
    <property type="entry name" value="BPD_transp_1"/>
    <property type="match status" value="1"/>
</dbReference>
<keyword evidence="2 7" id="KW-0813">Transport</keyword>
<evidence type="ECO:0000313" key="10">
    <source>
        <dbReference type="Proteomes" id="UP000655208"/>
    </source>
</evidence>
<feature type="transmembrane region" description="Helical" evidence="7">
    <location>
        <begin position="437"/>
        <end position="461"/>
    </location>
</feature>
<dbReference type="PRINTS" id="PR00173">
    <property type="entry name" value="EDTRNSPORT"/>
</dbReference>
<feature type="transmembrane region" description="Helical" evidence="7">
    <location>
        <begin position="107"/>
        <end position="128"/>
    </location>
</feature>
<evidence type="ECO:0000259" key="8">
    <source>
        <dbReference type="PROSITE" id="PS50928"/>
    </source>
</evidence>
<dbReference type="PROSITE" id="PS50928">
    <property type="entry name" value="ABC_TM1"/>
    <property type="match status" value="1"/>
</dbReference>
<evidence type="ECO:0000313" key="9">
    <source>
        <dbReference type="EMBL" id="GGL86485.1"/>
    </source>
</evidence>
<reference evidence="9" key="2">
    <citation type="submission" date="2020-09" db="EMBL/GenBank/DDBJ databases">
        <authorList>
            <person name="Sun Q."/>
            <person name="Zhou Y."/>
        </authorList>
    </citation>
    <scope>NUCLEOTIDE SEQUENCE</scope>
    <source>
        <strain evidence="9">CGMCC 4.7308</strain>
    </source>
</reference>
<feature type="transmembrane region" description="Helical" evidence="7">
    <location>
        <begin position="9"/>
        <end position="30"/>
    </location>
</feature>
<dbReference type="RefSeq" id="WP_188939699.1">
    <property type="nucleotide sequence ID" value="NZ_BMNA01000001.1"/>
</dbReference>
<protein>
    <recommendedName>
        <fullName evidence="8">ABC transmembrane type-1 domain-containing protein</fullName>
    </recommendedName>
</protein>
<keyword evidence="6 7" id="KW-0472">Membrane</keyword>
<reference evidence="9" key="1">
    <citation type="journal article" date="2014" name="Int. J. Syst. Evol. Microbiol.">
        <title>Complete genome sequence of Corynebacterium casei LMG S-19264T (=DSM 44701T), isolated from a smear-ripened cheese.</title>
        <authorList>
            <consortium name="US DOE Joint Genome Institute (JGI-PGF)"/>
            <person name="Walter F."/>
            <person name="Albersmeier A."/>
            <person name="Kalinowski J."/>
            <person name="Ruckert C."/>
        </authorList>
    </citation>
    <scope>NUCLEOTIDE SEQUENCE</scope>
    <source>
        <strain evidence="9">CGMCC 4.7308</strain>
    </source>
</reference>
<keyword evidence="4 7" id="KW-0812">Transmembrane</keyword>
<evidence type="ECO:0000256" key="4">
    <source>
        <dbReference type="ARBA" id="ARBA00022692"/>
    </source>
</evidence>
<feature type="transmembrane region" description="Helical" evidence="7">
    <location>
        <begin position="232"/>
        <end position="252"/>
    </location>
</feature>
<dbReference type="InterPro" id="IPR000515">
    <property type="entry name" value="MetI-like"/>
</dbReference>
<keyword evidence="5 7" id="KW-1133">Transmembrane helix</keyword>
<gene>
    <name evidence="9" type="ORF">GCM10011594_02640</name>
</gene>
<name>A0A917WB98_9ACTN</name>
<feature type="transmembrane region" description="Helical" evidence="7">
    <location>
        <begin position="203"/>
        <end position="220"/>
    </location>
</feature>
<evidence type="ECO:0000256" key="6">
    <source>
        <dbReference type="ARBA" id="ARBA00023136"/>
    </source>
</evidence>
<dbReference type="PANTHER" id="PTHR43163:SF6">
    <property type="entry name" value="DIPEPTIDE TRANSPORT SYSTEM PERMEASE PROTEIN DPPB-RELATED"/>
    <property type="match status" value="1"/>
</dbReference>
<dbReference type="Gene3D" id="1.10.3720.10">
    <property type="entry name" value="MetI-like"/>
    <property type="match status" value="2"/>
</dbReference>
<organism evidence="9 10">
    <name type="scientific">Nakamurella endophytica</name>
    <dbReference type="NCBI Taxonomy" id="1748367"/>
    <lineage>
        <taxon>Bacteria</taxon>
        <taxon>Bacillati</taxon>
        <taxon>Actinomycetota</taxon>
        <taxon>Actinomycetes</taxon>
        <taxon>Nakamurellales</taxon>
        <taxon>Nakamurellaceae</taxon>
        <taxon>Nakamurella</taxon>
    </lineage>
</organism>
<feature type="transmembrane region" description="Helical" evidence="7">
    <location>
        <begin position="287"/>
        <end position="308"/>
    </location>
</feature>
<accession>A0A917WB98</accession>
<keyword evidence="3" id="KW-1003">Cell membrane</keyword>
<evidence type="ECO:0000256" key="3">
    <source>
        <dbReference type="ARBA" id="ARBA00022475"/>
    </source>
</evidence>
<dbReference type="CDD" id="cd06261">
    <property type="entry name" value="TM_PBP2"/>
    <property type="match status" value="2"/>
</dbReference>
<comment type="similarity">
    <text evidence="7">Belongs to the binding-protein-dependent transport system permease family.</text>
</comment>
<sequence>MLTFLARRLIASFFIILGATFIAYILMSYAGDPLNAAYNIQDPTQRAQAIANLTRVLHLDVPPVARYFIWLKGIGGCFVGHCDFGQNVQLQSVGSNLGSALGNTLKLVTAATVVAIVIGVTVGVITALRQYSGLDYTVSFLTFLFFSLPVFWVGILLKEVIAIKYNDFLQGGAHYNWAIIIVVSLIIGFLAYSLVGGAPRRKLLIGAAAAVVAFALNWYMSATAWLLDPRLGIVVVGILALCIAYGMTALMAGTANRKALYSALTTAVLGIVLYQPLQYFFYNGMNFLKLLGLLVVAVIAAVVIGYLFGGDDRGLSARTAAFTAVLVGLVIFVDRLMRAWQTYSNDPAIGGRPLATTNPSTPNLDGDFWIQTLDTVTHLILPTLTLMLISLAGYSRYSRASMLEVLNQDYIRTARSKGLTERTVIVRHAFRNALIPLATVLALDVGALIGGAVLTETVFGWKAMGSLFQDGLTNYDPNPVMAFFLITALVAVVFNILADLAYAALDPRIRVGSA</sequence>
<dbReference type="GO" id="GO:0005886">
    <property type="term" value="C:plasma membrane"/>
    <property type="evidence" value="ECO:0007669"/>
    <property type="project" value="UniProtKB-SubCell"/>
</dbReference>
<evidence type="ECO:0000256" key="5">
    <source>
        <dbReference type="ARBA" id="ARBA00022989"/>
    </source>
</evidence>
<feature type="transmembrane region" description="Helical" evidence="7">
    <location>
        <begin position="140"/>
        <end position="157"/>
    </location>
</feature>
<dbReference type="AlphaFoldDB" id="A0A917WB98"/>
<feature type="domain" description="ABC transmembrane type-1" evidence="8">
    <location>
        <begin position="101"/>
        <end position="498"/>
    </location>
</feature>
<dbReference type="InterPro" id="IPR035906">
    <property type="entry name" value="MetI-like_sf"/>
</dbReference>
<feature type="transmembrane region" description="Helical" evidence="7">
    <location>
        <begin position="315"/>
        <end position="333"/>
    </location>
</feature>
<evidence type="ECO:0000256" key="7">
    <source>
        <dbReference type="RuleBase" id="RU363032"/>
    </source>
</evidence>
<dbReference type="EMBL" id="BMNA01000001">
    <property type="protein sequence ID" value="GGL86485.1"/>
    <property type="molecule type" value="Genomic_DNA"/>
</dbReference>
<dbReference type="Proteomes" id="UP000655208">
    <property type="component" value="Unassembled WGS sequence"/>
</dbReference>
<feature type="transmembrane region" description="Helical" evidence="7">
    <location>
        <begin position="481"/>
        <end position="505"/>
    </location>
</feature>
<feature type="transmembrane region" description="Helical" evidence="7">
    <location>
        <begin position="259"/>
        <end position="281"/>
    </location>
</feature>
<feature type="transmembrane region" description="Helical" evidence="7">
    <location>
        <begin position="376"/>
        <end position="394"/>
    </location>
</feature>
<evidence type="ECO:0000256" key="1">
    <source>
        <dbReference type="ARBA" id="ARBA00004651"/>
    </source>
</evidence>
<dbReference type="GO" id="GO:0055085">
    <property type="term" value="P:transmembrane transport"/>
    <property type="evidence" value="ECO:0007669"/>
    <property type="project" value="InterPro"/>
</dbReference>
<comment type="caution">
    <text evidence="9">The sequence shown here is derived from an EMBL/GenBank/DDBJ whole genome shotgun (WGS) entry which is preliminary data.</text>
</comment>
<proteinExistence type="inferred from homology"/>
<evidence type="ECO:0000256" key="2">
    <source>
        <dbReference type="ARBA" id="ARBA00022448"/>
    </source>
</evidence>